<evidence type="ECO:0000313" key="3">
    <source>
        <dbReference type="Proteomes" id="UP000297814"/>
    </source>
</evidence>
<feature type="compositionally biased region" description="Basic and acidic residues" evidence="1">
    <location>
        <begin position="59"/>
        <end position="92"/>
    </location>
</feature>
<evidence type="ECO:0000313" key="2">
    <source>
        <dbReference type="EMBL" id="TGO34013.1"/>
    </source>
</evidence>
<evidence type="ECO:0000256" key="1">
    <source>
        <dbReference type="SAM" id="MobiDB-lite"/>
    </source>
</evidence>
<dbReference type="AlphaFoldDB" id="A0A4Z1GJ52"/>
<feature type="compositionally biased region" description="Low complexity" evidence="1">
    <location>
        <begin position="28"/>
        <end position="37"/>
    </location>
</feature>
<feature type="compositionally biased region" description="Low complexity" evidence="1">
    <location>
        <begin position="1"/>
        <end position="14"/>
    </location>
</feature>
<keyword evidence="3" id="KW-1185">Reference proteome</keyword>
<accession>A0A4Z1GJ52</accession>
<organism evidence="2 3">
    <name type="scientific">Botrytis hyacinthi</name>
    <dbReference type="NCBI Taxonomy" id="278943"/>
    <lineage>
        <taxon>Eukaryota</taxon>
        <taxon>Fungi</taxon>
        <taxon>Dikarya</taxon>
        <taxon>Ascomycota</taxon>
        <taxon>Pezizomycotina</taxon>
        <taxon>Leotiomycetes</taxon>
        <taxon>Helotiales</taxon>
        <taxon>Sclerotiniaceae</taxon>
        <taxon>Botrytis</taxon>
    </lineage>
</organism>
<comment type="caution">
    <text evidence="2">The sequence shown here is derived from an EMBL/GenBank/DDBJ whole genome shotgun (WGS) entry which is preliminary data.</text>
</comment>
<dbReference type="EMBL" id="PQXK01000216">
    <property type="protein sequence ID" value="TGO34013.1"/>
    <property type="molecule type" value="Genomic_DNA"/>
</dbReference>
<proteinExistence type="predicted"/>
<dbReference type="Proteomes" id="UP000297814">
    <property type="component" value="Unassembled WGS sequence"/>
</dbReference>
<reference evidence="2 3" key="1">
    <citation type="submission" date="2017-12" db="EMBL/GenBank/DDBJ databases">
        <title>Comparative genomics of Botrytis spp.</title>
        <authorList>
            <person name="Valero-Jimenez C.A."/>
            <person name="Tapia P."/>
            <person name="Veloso J."/>
            <person name="Silva-Moreno E."/>
            <person name="Staats M."/>
            <person name="Valdes J.H."/>
            <person name="Van Kan J.A.L."/>
        </authorList>
    </citation>
    <scope>NUCLEOTIDE SEQUENCE [LARGE SCALE GENOMIC DNA]</scope>
    <source>
        <strain evidence="2 3">Bh0001</strain>
    </source>
</reference>
<feature type="region of interest" description="Disordered" evidence="1">
    <location>
        <begin position="1"/>
        <end position="92"/>
    </location>
</feature>
<gene>
    <name evidence="2" type="ORF">BHYA_0216g00060</name>
</gene>
<protein>
    <submittedName>
        <fullName evidence="2">Uncharacterized protein</fullName>
    </submittedName>
</protein>
<name>A0A4Z1GJ52_9HELO</name>
<sequence>MSSNTSKGSQAGKSSAKKGQGRGKSQERSQQQQQPQKSHNDKKETVPFSENRATRNKIKKQEDELKRIKKDRSESAEEIAKREEDLEYLKSI</sequence>